<dbReference type="SUPFAM" id="SSF56112">
    <property type="entry name" value="Protein kinase-like (PK-like)"/>
    <property type="match status" value="1"/>
</dbReference>
<evidence type="ECO:0000313" key="1">
    <source>
        <dbReference type="EMBL" id="KIO28050.1"/>
    </source>
</evidence>
<dbReference type="Proteomes" id="UP000054248">
    <property type="component" value="Unassembled WGS sequence"/>
</dbReference>
<evidence type="ECO:0000313" key="2">
    <source>
        <dbReference type="Proteomes" id="UP000054248"/>
    </source>
</evidence>
<evidence type="ECO:0008006" key="3">
    <source>
        <dbReference type="Google" id="ProtNLM"/>
    </source>
</evidence>
<accession>A0A0C3QBU6</accession>
<keyword evidence="2" id="KW-1185">Reference proteome</keyword>
<reference evidence="2" key="2">
    <citation type="submission" date="2015-01" db="EMBL/GenBank/DDBJ databases">
        <title>Evolutionary Origins and Diversification of the Mycorrhizal Mutualists.</title>
        <authorList>
            <consortium name="DOE Joint Genome Institute"/>
            <consortium name="Mycorrhizal Genomics Consortium"/>
            <person name="Kohler A."/>
            <person name="Kuo A."/>
            <person name="Nagy L.G."/>
            <person name="Floudas D."/>
            <person name="Copeland A."/>
            <person name="Barry K.W."/>
            <person name="Cichocki N."/>
            <person name="Veneault-Fourrey C."/>
            <person name="LaButti K."/>
            <person name="Lindquist E.A."/>
            <person name="Lipzen A."/>
            <person name="Lundell T."/>
            <person name="Morin E."/>
            <person name="Murat C."/>
            <person name="Riley R."/>
            <person name="Ohm R."/>
            <person name="Sun H."/>
            <person name="Tunlid A."/>
            <person name="Henrissat B."/>
            <person name="Grigoriev I.V."/>
            <person name="Hibbett D.S."/>
            <person name="Martin F."/>
        </authorList>
    </citation>
    <scope>NUCLEOTIDE SEQUENCE [LARGE SCALE GENOMIC DNA]</scope>
    <source>
        <strain evidence="2">MUT 4182</strain>
    </source>
</reference>
<dbReference type="HOGENOM" id="CLU_013871_0_1_1"/>
<dbReference type="AlphaFoldDB" id="A0A0C3QBU6"/>
<organism evidence="1 2">
    <name type="scientific">Tulasnella calospora MUT 4182</name>
    <dbReference type="NCBI Taxonomy" id="1051891"/>
    <lineage>
        <taxon>Eukaryota</taxon>
        <taxon>Fungi</taxon>
        <taxon>Dikarya</taxon>
        <taxon>Basidiomycota</taxon>
        <taxon>Agaricomycotina</taxon>
        <taxon>Agaricomycetes</taxon>
        <taxon>Cantharellales</taxon>
        <taxon>Tulasnellaceae</taxon>
        <taxon>Tulasnella</taxon>
    </lineage>
</organism>
<gene>
    <name evidence="1" type="ORF">M407DRAFT_22682</name>
</gene>
<sequence length="305" mass="34538">MQVLRVYQLYVENLRKEKPSLVEQGVPVVLLCVLGRMLLICGGFYDKRSTIVEPLVERCLMFDDCLHLRQEALARQLFALKQSLVTGKPIFRRPSVILSTQSYFSSRSSVDGDTANHRPAGVPRVYTTYTTEDNTERSLTLLRPLKRGNPQPLLFIATEDPLDSSTIKLVKLVVREYGVGVHRLLAERQFAPMLYGRKSLEGAPTSYIMEFLSPPTYTTCRWVTLFEFFKSKDLAARYSRAIRNALDRILTVMEEANMVHGDLRPNSVMLEVGSDKIPAVCSGEEQAVNLTVVDFDWAEARASRL</sequence>
<name>A0A0C3QBU6_9AGAM</name>
<reference evidence="1 2" key="1">
    <citation type="submission" date="2014-04" db="EMBL/GenBank/DDBJ databases">
        <authorList>
            <consortium name="DOE Joint Genome Institute"/>
            <person name="Kuo A."/>
            <person name="Girlanda M."/>
            <person name="Perotto S."/>
            <person name="Kohler A."/>
            <person name="Nagy L.G."/>
            <person name="Floudas D."/>
            <person name="Copeland A."/>
            <person name="Barry K.W."/>
            <person name="Cichocki N."/>
            <person name="Veneault-Fourrey C."/>
            <person name="LaButti K."/>
            <person name="Lindquist E.A."/>
            <person name="Lipzen A."/>
            <person name="Lundell T."/>
            <person name="Morin E."/>
            <person name="Murat C."/>
            <person name="Sun H."/>
            <person name="Tunlid A."/>
            <person name="Henrissat B."/>
            <person name="Grigoriev I.V."/>
            <person name="Hibbett D.S."/>
            <person name="Martin F."/>
            <person name="Nordberg H.P."/>
            <person name="Cantor M.N."/>
            <person name="Hua S.X."/>
        </authorList>
    </citation>
    <scope>NUCLEOTIDE SEQUENCE [LARGE SCALE GENOMIC DNA]</scope>
    <source>
        <strain evidence="1 2">MUT 4182</strain>
    </source>
</reference>
<dbReference type="EMBL" id="KN822999">
    <property type="protein sequence ID" value="KIO28050.1"/>
    <property type="molecule type" value="Genomic_DNA"/>
</dbReference>
<dbReference type="InterPro" id="IPR011009">
    <property type="entry name" value="Kinase-like_dom_sf"/>
</dbReference>
<proteinExistence type="predicted"/>
<protein>
    <recommendedName>
        <fullName evidence="3">Protein kinase domain-containing protein</fullName>
    </recommendedName>
</protein>
<dbReference type="OrthoDB" id="4062651at2759"/>